<evidence type="ECO:0008006" key="3">
    <source>
        <dbReference type="Google" id="ProtNLM"/>
    </source>
</evidence>
<evidence type="ECO:0000313" key="1">
    <source>
        <dbReference type="EMBL" id="OAX37147.1"/>
    </source>
</evidence>
<reference evidence="1 2" key="1">
    <citation type="submission" date="2016-06" db="EMBL/GenBank/DDBJ databases">
        <title>Comparative genomics of the ectomycorrhizal sister species Rhizopogon vinicolor and Rhizopogon vesiculosus (Basidiomycota: Boletales) reveals a divergence of the mating type B locus.</title>
        <authorList>
            <consortium name="DOE Joint Genome Institute"/>
            <person name="Mujic A.B."/>
            <person name="Kuo A."/>
            <person name="Tritt A."/>
            <person name="Lipzen A."/>
            <person name="Chen C."/>
            <person name="Johnson J."/>
            <person name="Sharma A."/>
            <person name="Barry K."/>
            <person name="Grigoriev I.V."/>
            <person name="Spatafora J.W."/>
        </authorList>
    </citation>
    <scope>NUCLEOTIDE SEQUENCE [LARGE SCALE GENOMIC DNA]</scope>
    <source>
        <strain evidence="1 2">AM-OR11-026</strain>
    </source>
</reference>
<gene>
    <name evidence="1" type="ORF">K503DRAFT_771786</name>
</gene>
<name>A0A1B7MX39_9AGAM</name>
<accession>A0A1B7MX39</accession>
<evidence type="ECO:0000313" key="2">
    <source>
        <dbReference type="Proteomes" id="UP000092154"/>
    </source>
</evidence>
<organism evidence="1 2">
    <name type="scientific">Rhizopogon vinicolor AM-OR11-026</name>
    <dbReference type="NCBI Taxonomy" id="1314800"/>
    <lineage>
        <taxon>Eukaryota</taxon>
        <taxon>Fungi</taxon>
        <taxon>Dikarya</taxon>
        <taxon>Basidiomycota</taxon>
        <taxon>Agaricomycotina</taxon>
        <taxon>Agaricomycetes</taxon>
        <taxon>Agaricomycetidae</taxon>
        <taxon>Boletales</taxon>
        <taxon>Suillineae</taxon>
        <taxon>Rhizopogonaceae</taxon>
        <taxon>Rhizopogon</taxon>
    </lineage>
</organism>
<dbReference type="AlphaFoldDB" id="A0A1B7MX39"/>
<sequence>MSDYPAAGLYRIRGSMNGCTATILNGQNVLRGEPINDSVTYSWNLKYVPGTFKKLCYFEDPKSPGTQLGVNSVQTDQAIYRIGPGKGTSIWEIKKTENGYTMSTTTESDGKEYFWYLGNAGEPIIIAEESMGIQSWVFQSI</sequence>
<dbReference type="InParanoid" id="A0A1B7MX39"/>
<dbReference type="Proteomes" id="UP000092154">
    <property type="component" value="Unassembled WGS sequence"/>
</dbReference>
<keyword evidence="2" id="KW-1185">Reference proteome</keyword>
<dbReference type="OrthoDB" id="2643698at2759"/>
<protein>
    <recommendedName>
        <fullName evidence="3">Ricin B lectin domain-containing protein</fullName>
    </recommendedName>
</protein>
<dbReference type="EMBL" id="KV448369">
    <property type="protein sequence ID" value="OAX37147.1"/>
    <property type="molecule type" value="Genomic_DNA"/>
</dbReference>
<proteinExistence type="predicted"/>